<reference evidence="2" key="1">
    <citation type="journal article" date="2019" name="Environ. Microbiol.">
        <title>Fungal ecological strategies reflected in gene transcription - a case study of two litter decomposers.</title>
        <authorList>
            <person name="Barbi F."/>
            <person name="Kohler A."/>
            <person name="Barry K."/>
            <person name="Baskaran P."/>
            <person name="Daum C."/>
            <person name="Fauchery L."/>
            <person name="Ihrmark K."/>
            <person name="Kuo A."/>
            <person name="LaButti K."/>
            <person name="Lipzen A."/>
            <person name="Morin E."/>
            <person name="Grigoriev I.V."/>
            <person name="Henrissat B."/>
            <person name="Lindahl B."/>
            <person name="Martin F."/>
        </authorList>
    </citation>
    <scope>NUCLEOTIDE SEQUENCE</scope>
    <source>
        <strain evidence="2">JB14</strain>
    </source>
</reference>
<gene>
    <name evidence="2" type="ORF">BT96DRAFT_50967</name>
</gene>
<sequence length="429" mass="46857">MKRFRTYISSRGSSKDEERPEKNSRHPSALPVRNNNFKFPSTQALAAANAAAHPFEPLYPSLNPHSLRINAKSPGAGDQVPSSHSSSSSPSRTQTKIRKPAPRYSGSSIIVPVPFPSSEPTTASTPTLDTHRLDSRPNRSHGRSKSVRIVVPEDAVFGTVTRSRSLSSPNTNKASRFGVARHSSFAGGIVSNGLHGLSPRQASPLEVVPEHGDDESAPEHHDHEHEIAQSSFSEGHSEDGGKSSDGSDIEDLDENDDNFETATTETQSVESNRESIRLDILDDLATFDDHNPNNSSAQPQDHPVSLVSSQSNIWRPLNIRPRPSATPLVPMSLDEMNLEEFRIHSCIEDDSIVAAPQAVSVEGEDTCIRPNQVLILLLVSKMPKTKVICDIDILIPILLPPNLGHLTLLEPLWMIRSPRTLTTLPFLKG</sequence>
<protein>
    <submittedName>
        <fullName evidence="2">Uncharacterized protein</fullName>
    </submittedName>
</protein>
<feature type="compositionally biased region" description="Low complexity" evidence="1">
    <location>
        <begin position="81"/>
        <end position="91"/>
    </location>
</feature>
<feature type="compositionally biased region" description="Basic and acidic residues" evidence="1">
    <location>
        <begin position="13"/>
        <end position="24"/>
    </location>
</feature>
<dbReference type="AlphaFoldDB" id="A0A6A4HM00"/>
<evidence type="ECO:0000256" key="1">
    <source>
        <dbReference type="SAM" id="MobiDB-lite"/>
    </source>
</evidence>
<dbReference type="Proteomes" id="UP000799118">
    <property type="component" value="Unassembled WGS sequence"/>
</dbReference>
<feature type="region of interest" description="Disordered" evidence="1">
    <location>
        <begin position="206"/>
        <end position="255"/>
    </location>
</feature>
<evidence type="ECO:0000313" key="2">
    <source>
        <dbReference type="EMBL" id="KAE9397885.1"/>
    </source>
</evidence>
<feature type="region of interest" description="Disordered" evidence="1">
    <location>
        <begin position="285"/>
        <end position="308"/>
    </location>
</feature>
<feature type="compositionally biased region" description="Basic and acidic residues" evidence="1">
    <location>
        <begin position="217"/>
        <end position="227"/>
    </location>
</feature>
<accession>A0A6A4HM00</accession>
<evidence type="ECO:0000313" key="3">
    <source>
        <dbReference type="Proteomes" id="UP000799118"/>
    </source>
</evidence>
<proteinExistence type="predicted"/>
<keyword evidence="3" id="KW-1185">Reference proteome</keyword>
<feature type="compositionally biased region" description="Low complexity" evidence="1">
    <location>
        <begin position="107"/>
        <end position="127"/>
    </location>
</feature>
<name>A0A6A4HM00_9AGAR</name>
<feature type="region of interest" description="Disordered" evidence="1">
    <location>
        <begin position="1"/>
        <end position="36"/>
    </location>
</feature>
<feature type="region of interest" description="Disordered" evidence="1">
    <location>
        <begin position="55"/>
        <end position="147"/>
    </location>
</feature>
<dbReference type="EMBL" id="ML769491">
    <property type="protein sequence ID" value="KAE9397885.1"/>
    <property type="molecule type" value="Genomic_DNA"/>
</dbReference>
<organism evidence="2 3">
    <name type="scientific">Gymnopus androsaceus JB14</name>
    <dbReference type="NCBI Taxonomy" id="1447944"/>
    <lineage>
        <taxon>Eukaryota</taxon>
        <taxon>Fungi</taxon>
        <taxon>Dikarya</taxon>
        <taxon>Basidiomycota</taxon>
        <taxon>Agaricomycotina</taxon>
        <taxon>Agaricomycetes</taxon>
        <taxon>Agaricomycetidae</taxon>
        <taxon>Agaricales</taxon>
        <taxon>Marasmiineae</taxon>
        <taxon>Omphalotaceae</taxon>
        <taxon>Gymnopus</taxon>
    </lineage>
</organism>